<evidence type="ECO:0000313" key="1">
    <source>
        <dbReference type="EMBL" id="KAJ1371079.1"/>
    </source>
</evidence>
<protein>
    <submittedName>
        <fullName evidence="1">Uncharacterized protein</fullName>
    </submittedName>
</protein>
<sequence length="141" mass="16219">MVTCMSSHTIYLISCETYEDEYISETGRPLRVSKEQLADKRRTKSKIALSMHRKQVRNRDFCSWSNNPSKGVEDLSARNSRGITGVLRFSSEMSKDILRKEKSKYSESDFTSTLLGNANEHDSSFYRLLTFPDFVTSVVEK</sequence>
<keyword evidence="2" id="KW-1185">Reference proteome</keyword>
<name>A0AAD5R7K0_PARTN</name>
<gene>
    <name evidence="1" type="ORF">KIN20_032952</name>
</gene>
<dbReference type="Proteomes" id="UP001196413">
    <property type="component" value="Unassembled WGS sequence"/>
</dbReference>
<dbReference type="AlphaFoldDB" id="A0AAD5R7K0"/>
<evidence type="ECO:0000313" key="2">
    <source>
        <dbReference type="Proteomes" id="UP001196413"/>
    </source>
</evidence>
<comment type="caution">
    <text evidence="1">The sequence shown here is derived from an EMBL/GenBank/DDBJ whole genome shotgun (WGS) entry which is preliminary data.</text>
</comment>
<organism evidence="1 2">
    <name type="scientific">Parelaphostrongylus tenuis</name>
    <name type="common">Meningeal worm</name>
    <dbReference type="NCBI Taxonomy" id="148309"/>
    <lineage>
        <taxon>Eukaryota</taxon>
        <taxon>Metazoa</taxon>
        <taxon>Ecdysozoa</taxon>
        <taxon>Nematoda</taxon>
        <taxon>Chromadorea</taxon>
        <taxon>Rhabditida</taxon>
        <taxon>Rhabditina</taxon>
        <taxon>Rhabditomorpha</taxon>
        <taxon>Strongyloidea</taxon>
        <taxon>Metastrongylidae</taxon>
        <taxon>Parelaphostrongylus</taxon>
    </lineage>
</organism>
<accession>A0AAD5R7K0</accession>
<dbReference type="EMBL" id="JAHQIW010006903">
    <property type="protein sequence ID" value="KAJ1371079.1"/>
    <property type="molecule type" value="Genomic_DNA"/>
</dbReference>
<proteinExistence type="predicted"/>
<reference evidence="1" key="1">
    <citation type="submission" date="2021-06" db="EMBL/GenBank/DDBJ databases">
        <title>Parelaphostrongylus tenuis whole genome reference sequence.</title>
        <authorList>
            <person name="Garwood T.J."/>
            <person name="Larsen P.A."/>
            <person name="Fountain-Jones N.M."/>
            <person name="Garbe J.R."/>
            <person name="Macchietto M.G."/>
            <person name="Kania S.A."/>
            <person name="Gerhold R.W."/>
            <person name="Richards J.E."/>
            <person name="Wolf T.M."/>
        </authorList>
    </citation>
    <scope>NUCLEOTIDE SEQUENCE</scope>
    <source>
        <strain evidence="1">MNPRO001-30</strain>
        <tissue evidence="1">Meninges</tissue>
    </source>
</reference>